<dbReference type="InterPro" id="IPR036397">
    <property type="entry name" value="RNaseH_sf"/>
</dbReference>
<dbReference type="EMBL" id="BMAU01021346">
    <property type="protein sequence ID" value="GFY17724.1"/>
    <property type="molecule type" value="Genomic_DNA"/>
</dbReference>
<gene>
    <name evidence="1" type="ORF">TNCV_1074591</name>
</gene>
<evidence type="ECO:0000313" key="2">
    <source>
        <dbReference type="Proteomes" id="UP000887159"/>
    </source>
</evidence>
<reference evidence="1" key="1">
    <citation type="submission" date="2020-08" db="EMBL/GenBank/DDBJ databases">
        <title>Multicomponent nature underlies the extraordinary mechanical properties of spider dragline silk.</title>
        <authorList>
            <person name="Kono N."/>
            <person name="Nakamura H."/>
            <person name="Mori M."/>
            <person name="Yoshida Y."/>
            <person name="Ohtoshi R."/>
            <person name="Malay A.D."/>
            <person name="Moran D.A.P."/>
            <person name="Tomita M."/>
            <person name="Numata K."/>
            <person name="Arakawa K."/>
        </authorList>
    </citation>
    <scope>NUCLEOTIDE SEQUENCE</scope>
</reference>
<accession>A0A8X6VQR0</accession>
<comment type="caution">
    <text evidence="1">The sequence shown here is derived from an EMBL/GenBank/DDBJ whole genome shotgun (WGS) entry which is preliminary data.</text>
</comment>
<dbReference type="GO" id="GO:0003676">
    <property type="term" value="F:nucleic acid binding"/>
    <property type="evidence" value="ECO:0007669"/>
    <property type="project" value="InterPro"/>
</dbReference>
<organism evidence="1 2">
    <name type="scientific">Trichonephila clavipes</name>
    <name type="common">Golden silk orbweaver</name>
    <name type="synonym">Nephila clavipes</name>
    <dbReference type="NCBI Taxonomy" id="2585209"/>
    <lineage>
        <taxon>Eukaryota</taxon>
        <taxon>Metazoa</taxon>
        <taxon>Ecdysozoa</taxon>
        <taxon>Arthropoda</taxon>
        <taxon>Chelicerata</taxon>
        <taxon>Arachnida</taxon>
        <taxon>Araneae</taxon>
        <taxon>Araneomorphae</taxon>
        <taxon>Entelegynae</taxon>
        <taxon>Araneoidea</taxon>
        <taxon>Nephilidae</taxon>
        <taxon>Trichonephila</taxon>
    </lineage>
</organism>
<sequence>MGILKRAYETVLDSKPYKDVNTEKSECVRHVEKIGGIAPPLLFIPDLTSSDLCFFGPLKKHFGGQHSRADGKVQQAVLTWLYNLYTDFYDVGFDSLAHRFNKCLDKYG</sequence>
<protein>
    <submittedName>
        <fullName evidence="1">Uncharacterized protein</fullName>
    </submittedName>
</protein>
<name>A0A8X6VQR0_TRICX</name>
<evidence type="ECO:0000313" key="1">
    <source>
        <dbReference type="EMBL" id="GFY17724.1"/>
    </source>
</evidence>
<dbReference type="Proteomes" id="UP000887159">
    <property type="component" value="Unassembled WGS sequence"/>
</dbReference>
<proteinExistence type="predicted"/>
<dbReference type="Gene3D" id="3.30.420.10">
    <property type="entry name" value="Ribonuclease H-like superfamily/Ribonuclease H"/>
    <property type="match status" value="1"/>
</dbReference>
<keyword evidence="2" id="KW-1185">Reference proteome</keyword>
<dbReference type="AlphaFoldDB" id="A0A8X6VQR0"/>